<accession>A0A7W8ZWX6</accession>
<sequence length="44" mass="4691">MLCIRAQDLGTDRIRALAPVYVHNFGAEFALVEPAPPCAVNPPG</sequence>
<name>A0A7W8ZWX6_9MICO</name>
<reference evidence="1 2" key="1">
    <citation type="submission" date="2020-08" db="EMBL/GenBank/DDBJ databases">
        <title>Sequencing the genomes of 1000 actinobacteria strains.</title>
        <authorList>
            <person name="Klenk H.-P."/>
        </authorList>
    </citation>
    <scope>NUCLEOTIDE SEQUENCE [LARGE SCALE GENOMIC DNA]</scope>
    <source>
        <strain evidence="1 2">DSM 21065</strain>
    </source>
</reference>
<evidence type="ECO:0000313" key="2">
    <source>
        <dbReference type="Proteomes" id="UP000561726"/>
    </source>
</evidence>
<proteinExistence type="predicted"/>
<dbReference type="Proteomes" id="UP000561726">
    <property type="component" value="Unassembled WGS sequence"/>
</dbReference>
<protein>
    <submittedName>
        <fullName evidence="1">Uncharacterized protein</fullName>
    </submittedName>
</protein>
<dbReference type="EMBL" id="JACHBQ010000001">
    <property type="protein sequence ID" value="MBB5641729.1"/>
    <property type="molecule type" value="Genomic_DNA"/>
</dbReference>
<comment type="caution">
    <text evidence="1">The sequence shown here is derived from an EMBL/GenBank/DDBJ whole genome shotgun (WGS) entry which is preliminary data.</text>
</comment>
<evidence type="ECO:0000313" key="1">
    <source>
        <dbReference type="EMBL" id="MBB5641729.1"/>
    </source>
</evidence>
<gene>
    <name evidence="1" type="ORF">BJ997_002277</name>
</gene>
<dbReference type="AlphaFoldDB" id="A0A7W8ZWX6"/>
<organism evidence="1 2">
    <name type="scientific">Cryobacterium roopkundense</name>
    <dbReference type="NCBI Taxonomy" id="1001240"/>
    <lineage>
        <taxon>Bacteria</taxon>
        <taxon>Bacillati</taxon>
        <taxon>Actinomycetota</taxon>
        <taxon>Actinomycetes</taxon>
        <taxon>Micrococcales</taxon>
        <taxon>Microbacteriaceae</taxon>
        <taxon>Cryobacterium</taxon>
    </lineage>
</organism>